<evidence type="ECO:0000313" key="2">
    <source>
        <dbReference type="EMBL" id="ODV94050.1"/>
    </source>
</evidence>
<dbReference type="Proteomes" id="UP000094236">
    <property type="component" value="Unassembled WGS sequence"/>
</dbReference>
<dbReference type="Pfam" id="PF03737">
    <property type="entry name" value="RraA-like"/>
    <property type="match status" value="1"/>
</dbReference>
<dbReference type="CDD" id="cd16841">
    <property type="entry name" value="RraA_family"/>
    <property type="match status" value="1"/>
</dbReference>
<accession>A0A1E4TQM6</accession>
<organism evidence="2 3">
    <name type="scientific">Pachysolen tannophilus NRRL Y-2460</name>
    <dbReference type="NCBI Taxonomy" id="669874"/>
    <lineage>
        <taxon>Eukaryota</taxon>
        <taxon>Fungi</taxon>
        <taxon>Dikarya</taxon>
        <taxon>Ascomycota</taxon>
        <taxon>Saccharomycotina</taxon>
        <taxon>Pichiomycetes</taxon>
        <taxon>Pachysolenaceae</taxon>
        <taxon>Pachysolen</taxon>
    </lineage>
</organism>
<gene>
    <name evidence="2" type="ORF">PACTADRAFT_50943</name>
</gene>
<dbReference type="PANTHER" id="PTHR33254:SF28">
    <property type="entry name" value="4-HYDROXY-4-METHYL-2-OXOGLUTARATE ALDOLASE"/>
    <property type="match status" value="1"/>
</dbReference>
<evidence type="ECO:0000256" key="1">
    <source>
        <dbReference type="PIRSR" id="PIRSR605493-1"/>
    </source>
</evidence>
<sequence length="243" mass="27041">MNKDKAIRVTNFLKKFSPCDISDSLVKHGFPNGGFFPNLQVQSNFELPIVGEAYTVLYAPLDDPRPAISKSYIDSIPLNSVLIIATTQILQLPYAPYTRINNAMYGGLMSTRAKFQNCNGSIIFGRIRDIQEHNNLQYPVMSYGLGTTAPKPVLKLIGINVQLEIVLNSYPNKTTLETIDPGDLIIADENGMVRIPISKIDDSTLENILDYIPKRVKADQLVAEDINEGKEAAKSQKLRRSNL</sequence>
<evidence type="ECO:0000313" key="3">
    <source>
        <dbReference type="Proteomes" id="UP000094236"/>
    </source>
</evidence>
<dbReference type="GO" id="GO:0046872">
    <property type="term" value="F:metal ion binding"/>
    <property type="evidence" value="ECO:0007669"/>
    <property type="project" value="UniProtKB-KW"/>
</dbReference>
<dbReference type="STRING" id="669874.A0A1E4TQM6"/>
<dbReference type="OrthoDB" id="1476984at2759"/>
<dbReference type="GO" id="GO:0047443">
    <property type="term" value="F:4-hydroxy-4-methyl-2-oxoglutarate aldolase activity"/>
    <property type="evidence" value="ECO:0007669"/>
    <property type="project" value="TreeGrafter"/>
</dbReference>
<dbReference type="InterPro" id="IPR005493">
    <property type="entry name" value="RraA/RraA-like"/>
</dbReference>
<dbReference type="PANTHER" id="PTHR33254">
    <property type="entry name" value="4-HYDROXY-4-METHYL-2-OXOGLUTARATE ALDOLASE 3-RELATED"/>
    <property type="match status" value="1"/>
</dbReference>
<proteinExistence type="predicted"/>
<dbReference type="AlphaFoldDB" id="A0A1E4TQM6"/>
<name>A0A1E4TQM6_PACTA</name>
<feature type="binding site" evidence="1">
    <location>
        <position position="128"/>
    </location>
    <ligand>
        <name>substrate</name>
    </ligand>
</feature>
<keyword evidence="3" id="KW-1185">Reference proteome</keyword>
<reference evidence="3" key="1">
    <citation type="submission" date="2016-05" db="EMBL/GenBank/DDBJ databases">
        <title>Comparative genomics of biotechnologically important yeasts.</title>
        <authorList>
            <consortium name="DOE Joint Genome Institute"/>
            <person name="Riley R."/>
            <person name="Haridas S."/>
            <person name="Wolfe K.H."/>
            <person name="Lopes M.R."/>
            <person name="Hittinger C.T."/>
            <person name="Goker M."/>
            <person name="Salamov A."/>
            <person name="Wisecaver J."/>
            <person name="Long T.M."/>
            <person name="Aerts A.L."/>
            <person name="Barry K."/>
            <person name="Choi C."/>
            <person name="Clum A."/>
            <person name="Coughlan A.Y."/>
            <person name="Deshpande S."/>
            <person name="Douglass A.P."/>
            <person name="Hanson S.J."/>
            <person name="Klenk H.-P."/>
            <person name="Labutti K."/>
            <person name="Lapidus A."/>
            <person name="Lindquist E."/>
            <person name="Lipzen A."/>
            <person name="Meier-Kolthoff J.P."/>
            <person name="Ohm R.A."/>
            <person name="Otillar R.P."/>
            <person name="Pangilinan J."/>
            <person name="Peng Y."/>
            <person name="Rokas A."/>
            <person name="Rosa C.A."/>
            <person name="Scheuner C."/>
            <person name="Sibirny A.A."/>
            <person name="Slot J.C."/>
            <person name="Stielow J.B."/>
            <person name="Sun H."/>
            <person name="Kurtzman C.P."/>
            <person name="Blackwell M."/>
            <person name="Grigoriev I.V."/>
            <person name="Jeffries T.W."/>
        </authorList>
    </citation>
    <scope>NUCLEOTIDE SEQUENCE [LARGE SCALE GENOMIC DNA]</scope>
    <source>
        <strain evidence="3">NRRL Y-2460</strain>
    </source>
</reference>
<feature type="binding site" evidence="1">
    <location>
        <begin position="106"/>
        <end position="109"/>
    </location>
    <ligand>
        <name>substrate</name>
    </ligand>
</feature>
<feature type="binding site" evidence="1">
    <location>
        <position position="129"/>
    </location>
    <ligand>
        <name>Mg(2+)</name>
        <dbReference type="ChEBI" id="CHEBI:18420"/>
    </ligand>
</feature>
<comment type="cofactor">
    <cofactor evidence="1">
        <name>Mg(2+)</name>
        <dbReference type="ChEBI" id="CHEBI:18420"/>
    </cofactor>
</comment>
<dbReference type="GO" id="GO:0008948">
    <property type="term" value="F:oxaloacetate decarboxylase activity"/>
    <property type="evidence" value="ECO:0007669"/>
    <property type="project" value="TreeGrafter"/>
</dbReference>
<keyword evidence="1" id="KW-0460">Magnesium</keyword>
<dbReference type="InterPro" id="IPR036704">
    <property type="entry name" value="RraA/RraA-like_sf"/>
</dbReference>
<dbReference type="EMBL" id="KV454016">
    <property type="protein sequence ID" value="ODV94050.1"/>
    <property type="molecule type" value="Genomic_DNA"/>
</dbReference>
<protein>
    <submittedName>
        <fullName evidence="2">Uncharacterized protein</fullName>
    </submittedName>
</protein>
<dbReference type="SUPFAM" id="SSF89562">
    <property type="entry name" value="RraA-like"/>
    <property type="match status" value="1"/>
</dbReference>
<dbReference type="Gene3D" id="3.50.30.40">
    <property type="entry name" value="Ribonuclease E inhibitor RraA/RraA-like"/>
    <property type="match status" value="1"/>
</dbReference>
<keyword evidence="1" id="KW-0479">Metal-binding</keyword>